<dbReference type="Pfam" id="PF13411">
    <property type="entry name" value="MerR_1"/>
    <property type="match status" value="1"/>
</dbReference>
<dbReference type="Gene3D" id="1.10.1660.10">
    <property type="match status" value="1"/>
</dbReference>
<dbReference type="GO" id="GO:0003700">
    <property type="term" value="F:DNA-binding transcription factor activity"/>
    <property type="evidence" value="ECO:0007669"/>
    <property type="project" value="InterPro"/>
</dbReference>
<dbReference type="SMART" id="SM00422">
    <property type="entry name" value="HTH_MERR"/>
    <property type="match status" value="1"/>
</dbReference>
<evidence type="ECO:0000313" key="8">
    <source>
        <dbReference type="Proteomes" id="UP000282674"/>
    </source>
</evidence>
<evidence type="ECO:0000256" key="1">
    <source>
        <dbReference type="ARBA" id="ARBA00022491"/>
    </source>
</evidence>
<evidence type="ECO:0000256" key="4">
    <source>
        <dbReference type="ARBA" id="ARBA00023163"/>
    </source>
</evidence>
<dbReference type="AlphaFoldDB" id="A0A3M2LIN9"/>
<keyword evidence="1" id="KW-0678">Repressor</keyword>
<keyword evidence="3" id="KW-0238">DNA-binding</keyword>
<proteinExistence type="predicted"/>
<dbReference type="PANTHER" id="PTHR30204:SF69">
    <property type="entry name" value="MERR-FAMILY TRANSCRIPTIONAL REGULATOR"/>
    <property type="match status" value="1"/>
</dbReference>
<keyword evidence="4" id="KW-0804">Transcription</keyword>
<dbReference type="EMBL" id="RFFG01000109">
    <property type="protein sequence ID" value="RMI37342.1"/>
    <property type="molecule type" value="Genomic_DNA"/>
</dbReference>
<accession>A0A3M2LIN9</accession>
<dbReference type="PRINTS" id="PR00040">
    <property type="entry name" value="HTHMERR"/>
</dbReference>
<protein>
    <submittedName>
        <fullName evidence="7">MerR family transcriptional regulator</fullName>
    </submittedName>
</protein>
<sequence length="134" mass="14685">MKSSRPERTTIGGIAGRFGLATHVLRHWEAEGLLDPARDTAGRRRYAEADATRVAVILRAKEAGLSLDTIRVLIAEPARRRTVLRAEAEALRTRIAAAQKSLRLLECALGCGHEDVTRCAHFQEVLAERGSSES</sequence>
<evidence type="ECO:0000256" key="2">
    <source>
        <dbReference type="ARBA" id="ARBA00023015"/>
    </source>
</evidence>
<evidence type="ECO:0000313" key="7">
    <source>
        <dbReference type="EMBL" id="RMI37342.1"/>
    </source>
</evidence>
<keyword evidence="5" id="KW-0175">Coiled coil</keyword>
<dbReference type="GO" id="GO:0003677">
    <property type="term" value="F:DNA binding"/>
    <property type="evidence" value="ECO:0007669"/>
    <property type="project" value="UniProtKB-KW"/>
</dbReference>
<keyword evidence="2" id="KW-0805">Transcription regulation</keyword>
<dbReference type="InterPro" id="IPR000551">
    <property type="entry name" value="MerR-type_HTH_dom"/>
</dbReference>
<dbReference type="InterPro" id="IPR009061">
    <property type="entry name" value="DNA-bd_dom_put_sf"/>
</dbReference>
<evidence type="ECO:0000256" key="5">
    <source>
        <dbReference type="SAM" id="Coils"/>
    </source>
</evidence>
<organism evidence="7 8">
    <name type="scientific">Actinomadura harenae</name>
    <dbReference type="NCBI Taxonomy" id="2483351"/>
    <lineage>
        <taxon>Bacteria</taxon>
        <taxon>Bacillati</taxon>
        <taxon>Actinomycetota</taxon>
        <taxon>Actinomycetes</taxon>
        <taxon>Streptosporangiales</taxon>
        <taxon>Thermomonosporaceae</taxon>
        <taxon>Actinomadura</taxon>
    </lineage>
</organism>
<evidence type="ECO:0000259" key="6">
    <source>
        <dbReference type="PROSITE" id="PS50937"/>
    </source>
</evidence>
<dbReference type="InterPro" id="IPR047057">
    <property type="entry name" value="MerR_fam"/>
</dbReference>
<keyword evidence="8" id="KW-1185">Reference proteome</keyword>
<dbReference type="PANTHER" id="PTHR30204">
    <property type="entry name" value="REDOX-CYCLING DRUG-SENSING TRANSCRIPTIONAL ACTIVATOR SOXR"/>
    <property type="match status" value="1"/>
</dbReference>
<reference evidence="7 8" key="1">
    <citation type="submission" date="2018-10" db="EMBL/GenBank/DDBJ databases">
        <title>Isolation from soil.</title>
        <authorList>
            <person name="Hu J."/>
        </authorList>
    </citation>
    <scope>NUCLEOTIDE SEQUENCE [LARGE SCALE GENOMIC DNA]</scope>
    <source>
        <strain evidence="7 8">NEAU-Ht49</strain>
    </source>
</reference>
<comment type="caution">
    <text evidence="7">The sequence shown here is derived from an EMBL/GenBank/DDBJ whole genome shotgun (WGS) entry which is preliminary data.</text>
</comment>
<dbReference type="SUPFAM" id="SSF46955">
    <property type="entry name" value="Putative DNA-binding domain"/>
    <property type="match status" value="1"/>
</dbReference>
<dbReference type="PROSITE" id="PS50937">
    <property type="entry name" value="HTH_MERR_2"/>
    <property type="match status" value="1"/>
</dbReference>
<gene>
    <name evidence="7" type="ORF">EBO15_36170</name>
</gene>
<dbReference type="RefSeq" id="WP_122198976.1">
    <property type="nucleotide sequence ID" value="NZ_JBHSKC010000034.1"/>
</dbReference>
<feature type="domain" description="HTH merR-type" evidence="6">
    <location>
        <begin position="10"/>
        <end position="76"/>
    </location>
</feature>
<name>A0A3M2LIN9_9ACTN</name>
<feature type="coiled-coil region" evidence="5">
    <location>
        <begin position="81"/>
        <end position="108"/>
    </location>
</feature>
<evidence type="ECO:0000256" key="3">
    <source>
        <dbReference type="ARBA" id="ARBA00023125"/>
    </source>
</evidence>
<dbReference type="OrthoDB" id="9802039at2"/>
<dbReference type="Proteomes" id="UP000282674">
    <property type="component" value="Unassembled WGS sequence"/>
</dbReference>